<evidence type="ECO:0000256" key="5">
    <source>
        <dbReference type="ARBA" id="ARBA00038277"/>
    </source>
</evidence>
<dbReference type="GO" id="GO:0046983">
    <property type="term" value="F:protein dimerization activity"/>
    <property type="evidence" value="ECO:0007669"/>
    <property type="project" value="InterPro"/>
</dbReference>
<dbReference type="AlphaFoldDB" id="A0A811MUX2"/>
<feature type="domain" description="O-methyltransferase C-terminal" evidence="7">
    <location>
        <begin position="148"/>
        <end position="363"/>
    </location>
</feature>
<evidence type="ECO:0000256" key="2">
    <source>
        <dbReference type="ARBA" id="ARBA00022603"/>
    </source>
</evidence>
<keyword evidence="3" id="KW-0808">Transferase</keyword>
<organism evidence="9 10">
    <name type="scientific">Miscanthus lutarioriparius</name>
    <dbReference type="NCBI Taxonomy" id="422564"/>
    <lineage>
        <taxon>Eukaryota</taxon>
        <taxon>Viridiplantae</taxon>
        <taxon>Streptophyta</taxon>
        <taxon>Embryophyta</taxon>
        <taxon>Tracheophyta</taxon>
        <taxon>Spermatophyta</taxon>
        <taxon>Magnoliopsida</taxon>
        <taxon>Liliopsida</taxon>
        <taxon>Poales</taxon>
        <taxon>Poaceae</taxon>
        <taxon>PACMAD clade</taxon>
        <taxon>Panicoideae</taxon>
        <taxon>Andropogonodae</taxon>
        <taxon>Andropogoneae</taxon>
        <taxon>Saccharinae</taxon>
        <taxon>Miscanthus</taxon>
    </lineage>
</organism>
<dbReference type="Pfam" id="PF00891">
    <property type="entry name" value="Methyltransf_2"/>
    <property type="match status" value="1"/>
</dbReference>
<sequence length="381" mass="41051">MALSSEYDSRELLQAQVELWNQTYSFMKSVALAVALDLRIADAIHCCGGAATLSQILGEIGVNPCKLAGLRRLMRVLTVSGIFTIQPSSAEATSSESDGREPVYKLTTASRLLVSSNSGGESSVTASLSPMLNHVLSPFRDSPLSMGLTAWFRHDEDEQAPRPGPCPFTLMHGGTLWEVSGRDHAVNASVNNAMAADSHFLMQVVLKEFGDIFHGINSLVDVAGGLGGAAVAIAAAFPCLKCTVLDLPHVVAKAPSISIGNVQFVAGDMFESIPLADAVFLKWIFHDWSDDECIKILKNCKQAIPSRDAGGKVIIIDIVVGSKSSDTKLLETQIICDLDIMKIGGVERGEQEWKKIFLEAGFNDYNIMPVLGLRSIIELYP</sequence>
<dbReference type="PANTHER" id="PTHR11746">
    <property type="entry name" value="O-METHYLTRANSFERASE"/>
    <property type="match status" value="1"/>
</dbReference>
<gene>
    <name evidence="9" type="ORF">NCGR_LOCUS8379</name>
</gene>
<proteinExistence type="inferred from homology"/>
<evidence type="ECO:0000313" key="9">
    <source>
        <dbReference type="EMBL" id="CAD6212604.1"/>
    </source>
</evidence>
<evidence type="ECO:0000256" key="3">
    <source>
        <dbReference type="ARBA" id="ARBA00022679"/>
    </source>
</evidence>
<dbReference type="Proteomes" id="UP000604825">
    <property type="component" value="Unassembled WGS sequence"/>
</dbReference>
<dbReference type="SUPFAM" id="SSF53335">
    <property type="entry name" value="S-adenosyl-L-methionine-dependent methyltransferases"/>
    <property type="match status" value="1"/>
</dbReference>
<dbReference type="FunFam" id="1.10.10.10:FF:000292">
    <property type="entry name" value="O-methyltransferase ZRP4"/>
    <property type="match status" value="1"/>
</dbReference>
<accession>A0A811MUX2</accession>
<dbReference type="InterPro" id="IPR036390">
    <property type="entry name" value="WH_DNA-bd_sf"/>
</dbReference>
<dbReference type="InterPro" id="IPR029063">
    <property type="entry name" value="SAM-dependent_MTases_sf"/>
</dbReference>
<dbReference type="SUPFAM" id="SSF46785">
    <property type="entry name" value="Winged helix' DNA-binding domain"/>
    <property type="match status" value="1"/>
</dbReference>
<dbReference type="InterPro" id="IPR036388">
    <property type="entry name" value="WH-like_DNA-bd_sf"/>
</dbReference>
<dbReference type="FunFam" id="3.40.50.150:FF:000057">
    <property type="entry name" value="O-methyltransferase ZRP4"/>
    <property type="match status" value="1"/>
</dbReference>
<dbReference type="Pfam" id="PF08100">
    <property type="entry name" value="Dimerisation"/>
    <property type="match status" value="1"/>
</dbReference>
<dbReference type="InterPro" id="IPR016461">
    <property type="entry name" value="COMT-like"/>
</dbReference>
<dbReference type="OrthoDB" id="2410195at2759"/>
<feature type="domain" description="O-methyltransferase dimerisation" evidence="8">
    <location>
        <begin position="20"/>
        <end position="116"/>
    </location>
</feature>
<keyword evidence="10" id="KW-1185">Reference proteome</keyword>
<dbReference type="Gene3D" id="3.40.50.150">
    <property type="entry name" value="Vaccinia Virus protein VP39"/>
    <property type="match status" value="1"/>
</dbReference>
<comment type="caution">
    <text evidence="9">The sequence shown here is derived from an EMBL/GenBank/DDBJ whole genome shotgun (WGS) entry which is preliminary data.</text>
</comment>
<keyword evidence="2" id="KW-0489">Methyltransferase</keyword>
<keyword evidence="4" id="KW-0949">S-adenosyl-L-methionine</keyword>
<dbReference type="GO" id="GO:0030187">
    <property type="term" value="P:melatonin biosynthetic process"/>
    <property type="evidence" value="ECO:0007669"/>
    <property type="project" value="UniProtKB-ARBA"/>
</dbReference>
<dbReference type="PIRSF" id="PIRSF005739">
    <property type="entry name" value="O-mtase"/>
    <property type="match status" value="1"/>
</dbReference>
<evidence type="ECO:0000256" key="4">
    <source>
        <dbReference type="ARBA" id="ARBA00022691"/>
    </source>
</evidence>
<protein>
    <submittedName>
        <fullName evidence="9">Uncharacterized protein</fullName>
    </submittedName>
</protein>
<name>A0A811MUX2_9POAL</name>
<feature type="active site" description="Proton acceptor" evidence="6">
    <location>
        <position position="286"/>
    </location>
</feature>
<dbReference type="GO" id="GO:0017096">
    <property type="term" value="F:acetylserotonin O-methyltransferase activity"/>
    <property type="evidence" value="ECO:0007669"/>
    <property type="project" value="UniProtKB-ARBA"/>
</dbReference>
<evidence type="ECO:0000259" key="7">
    <source>
        <dbReference type="Pfam" id="PF00891"/>
    </source>
</evidence>
<dbReference type="GO" id="GO:0032259">
    <property type="term" value="P:methylation"/>
    <property type="evidence" value="ECO:0007669"/>
    <property type="project" value="UniProtKB-KW"/>
</dbReference>
<dbReference type="Gene3D" id="1.10.10.10">
    <property type="entry name" value="Winged helix-like DNA-binding domain superfamily/Winged helix DNA-binding domain"/>
    <property type="match status" value="1"/>
</dbReference>
<evidence type="ECO:0000256" key="1">
    <source>
        <dbReference type="ARBA" id="ARBA00011738"/>
    </source>
</evidence>
<dbReference type="InterPro" id="IPR012967">
    <property type="entry name" value="COMT_dimerisation"/>
</dbReference>
<reference evidence="9" key="1">
    <citation type="submission" date="2020-10" db="EMBL/GenBank/DDBJ databases">
        <authorList>
            <person name="Han B."/>
            <person name="Lu T."/>
            <person name="Zhao Q."/>
            <person name="Huang X."/>
            <person name="Zhao Y."/>
        </authorList>
    </citation>
    <scope>NUCLEOTIDE SEQUENCE</scope>
</reference>
<comment type="subunit">
    <text evidence="1">Homodimer.</text>
</comment>
<evidence type="ECO:0000256" key="6">
    <source>
        <dbReference type="PIRSR" id="PIRSR005739-1"/>
    </source>
</evidence>
<evidence type="ECO:0000259" key="8">
    <source>
        <dbReference type="Pfam" id="PF08100"/>
    </source>
</evidence>
<dbReference type="EMBL" id="CAJGYO010000002">
    <property type="protein sequence ID" value="CAD6212604.1"/>
    <property type="molecule type" value="Genomic_DNA"/>
</dbReference>
<evidence type="ECO:0000313" key="10">
    <source>
        <dbReference type="Proteomes" id="UP000604825"/>
    </source>
</evidence>
<comment type="similarity">
    <text evidence="5">Belongs to the class I-like SAM-binding methyltransferase superfamily. Cation-independent O-methyltransferase family.</text>
</comment>
<dbReference type="InterPro" id="IPR001077">
    <property type="entry name" value="COMT_C"/>
</dbReference>
<dbReference type="PROSITE" id="PS51683">
    <property type="entry name" value="SAM_OMT_II"/>
    <property type="match status" value="1"/>
</dbReference>